<proteinExistence type="predicted"/>
<organism evidence="1 2">
    <name type="scientific">Armillaria borealis</name>
    <dbReference type="NCBI Taxonomy" id="47425"/>
    <lineage>
        <taxon>Eukaryota</taxon>
        <taxon>Fungi</taxon>
        <taxon>Dikarya</taxon>
        <taxon>Basidiomycota</taxon>
        <taxon>Agaricomycotina</taxon>
        <taxon>Agaricomycetes</taxon>
        <taxon>Agaricomycetidae</taxon>
        <taxon>Agaricales</taxon>
        <taxon>Marasmiineae</taxon>
        <taxon>Physalacriaceae</taxon>
        <taxon>Armillaria</taxon>
    </lineage>
</organism>
<dbReference type="Proteomes" id="UP001175226">
    <property type="component" value="Unassembled WGS sequence"/>
</dbReference>
<keyword evidence="2" id="KW-1185">Reference proteome</keyword>
<sequence length="151" mass="17302">MPCMMHHLLWLGNAPATCPFLLTLIISLLLLFSCFPTGPGTGLIQHPSELVFYPHPSKLYTVLPRQNYAELRDCQNLEYPMPLLQFLKHSAPRFIKPLNFTEIELRIELVVCGLVPYLCRVSCPCAHCWRFEPRCAPLNLRYGHVIGPNRT</sequence>
<dbReference type="EMBL" id="JAUEPT010000267">
    <property type="protein sequence ID" value="KAK0421902.1"/>
    <property type="molecule type" value="Genomic_DNA"/>
</dbReference>
<dbReference type="AlphaFoldDB" id="A0AA39IF41"/>
<protein>
    <submittedName>
        <fullName evidence="1">Uncharacterized protein</fullName>
    </submittedName>
</protein>
<evidence type="ECO:0000313" key="1">
    <source>
        <dbReference type="EMBL" id="KAK0421902.1"/>
    </source>
</evidence>
<comment type="caution">
    <text evidence="1">The sequence shown here is derived from an EMBL/GenBank/DDBJ whole genome shotgun (WGS) entry which is preliminary data.</text>
</comment>
<accession>A0AA39IF41</accession>
<gene>
    <name evidence="1" type="ORF">EV421DRAFT_591083</name>
</gene>
<reference evidence="1" key="1">
    <citation type="submission" date="2023-06" db="EMBL/GenBank/DDBJ databases">
        <authorList>
            <consortium name="Lawrence Berkeley National Laboratory"/>
            <person name="Ahrendt S."/>
            <person name="Sahu N."/>
            <person name="Indic B."/>
            <person name="Wong-Bajracharya J."/>
            <person name="Merenyi Z."/>
            <person name="Ke H.-M."/>
            <person name="Monk M."/>
            <person name="Kocsube S."/>
            <person name="Drula E."/>
            <person name="Lipzen A."/>
            <person name="Balint B."/>
            <person name="Henrissat B."/>
            <person name="Andreopoulos B."/>
            <person name="Martin F.M."/>
            <person name="Harder C.B."/>
            <person name="Rigling D."/>
            <person name="Ford K.L."/>
            <person name="Foster G.D."/>
            <person name="Pangilinan J."/>
            <person name="Papanicolaou A."/>
            <person name="Barry K."/>
            <person name="LaButti K."/>
            <person name="Viragh M."/>
            <person name="Koriabine M."/>
            <person name="Yan M."/>
            <person name="Riley R."/>
            <person name="Champramary S."/>
            <person name="Plett K.L."/>
            <person name="Tsai I.J."/>
            <person name="Slot J."/>
            <person name="Sipos G."/>
            <person name="Plett J."/>
            <person name="Nagy L.G."/>
            <person name="Grigoriev I.V."/>
        </authorList>
    </citation>
    <scope>NUCLEOTIDE SEQUENCE</scope>
    <source>
        <strain evidence="1">FPL87.14</strain>
    </source>
</reference>
<evidence type="ECO:0000313" key="2">
    <source>
        <dbReference type="Proteomes" id="UP001175226"/>
    </source>
</evidence>
<name>A0AA39IF41_9AGAR</name>